<sequence>MKRRRKVKGRKKGKYVVFSLVFLVFGFIIAFSYSQTSKEDANTLKITDRQYLMANNLRKQIILIQDKNRELQKDLYDKQEEVRQNEKELSEEADMYSSLAEETEKYRLFLGKVKVKGPGIEVTLEDGEYRQSEDANNYIVHEHHVFKVVNELYIAGATSISINGQRLNHNSYIVCNGPVITVDGNPYPAPFKITAIGDTNTLISALNIPGGVRDQIVNDNIIFSIEKKKQIILDPVLGESS</sequence>
<accession>A0A942TN23</accession>
<dbReference type="InterPro" id="IPR010273">
    <property type="entry name" value="DUF881"/>
</dbReference>
<evidence type="ECO:0000256" key="1">
    <source>
        <dbReference type="ARBA" id="ARBA00009108"/>
    </source>
</evidence>
<evidence type="ECO:0000313" key="5">
    <source>
        <dbReference type="Proteomes" id="UP000682713"/>
    </source>
</evidence>
<keyword evidence="3" id="KW-0175">Coiled coil</keyword>
<evidence type="ECO:0000256" key="3">
    <source>
        <dbReference type="SAM" id="Coils"/>
    </source>
</evidence>
<dbReference type="EMBL" id="JAGYPJ010000001">
    <property type="protein sequence ID" value="MBS4198869.1"/>
    <property type="molecule type" value="Genomic_DNA"/>
</dbReference>
<gene>
    <name evidence="4" type="ORF">KHA93_04280</name>
</gene>
<dbReference type="PANTHER" id="PTHR37313:SF2">
    <property type="entry name" value="UPF0749 PROTEIN YLXX"/>
    <property type="match status" value="1"/>
</dbReference>
<dbReference type="Pfam" id="PF05949">
    <property type="entry name" value="DUF881"/>
    <property type="match status" value="1"/>
</dbReference>
<dbReference type="Proteomes" id="UP000682713">
    <property type="component" value="Unassembled WGS sequence"/>
</dbReference>
<name>A0A942TN23_9BACI</name>
<dbReference type="PROSITE" id="PS50889">
    <property type="entry name" value="S4"/>
    <property type="match status" value="1"/>
</dbReference>
<reference evidence="4 5" key="1">
    <citation type="submission" date="2021-05" db="EMBL/GenBank/DDBJ databases">
        <title>Novel Bacillus species.</title>
        <authorList>
            <person name="Liu G."/>
        </authorList>
    </citation>
    <scope>NUCLEOTIDE SEQUENCE [LARGE SCALE GENOMIC DNA]</scope>
    <source>
        <strain evidence="4 5">FJAT-49732</strain>
    </source>
</reference>
<evidence type="ECO:0000313" key="4">
    <source>
        <dbReference type="EMBL" id="MBS4198869.1"/>
    </source>
</evidence>
<feature type="coiled-coil region" evidence="3">
    <location>
        <begin position="54"/>
        <end position="92"/>
    </location>
</feature>
<evidence type="ECO:0000256" key="2">
    <source>
        <dbReference type="PROSITE-ProRule" id="PRU00182"/>
    </source>
</evidence>
<protein>
    <submittedName>
        <fullName evidence="4">DUF881 domain-containing protein</fullName>
    </submittedName>
</protein>
<proteinExistence type="inferred from homology"/>
<keyword evidence="5" id="KW-1185">Reference proteome</keyword>
<organism evidence="4 5">
    <name type="scientific">Lederbergia citrisecunda</name>
    <dbReference type="NCBI Taxonomy" id="2833583"/>
    <lineage>
        <taxon>Bacteria</taxon>
        <taxon>Bacillati</taxon>
        <taxon>Bacillota</taxon>
        <taxon>Bacilli</taxon>
        <taxon>Bacillales</taxon>
        <taxon>Bacillaceae</taxon>
        <taxon>Lederbergia</taxon>
    </lineage>
</organism>
<dbReference type="AlphaFoldDB" id="A0A942TN23"/>
<keyword evidence="2" id="KW-0694">RNA-binding</keyword>
<dbReference type="PANTHER" id="PTHR37313">
    <property type="entry name" value="UPF0749 PROTEIN RV1825"/>
    <property type="match status" value="1"/>
</dbReference>
<dbReference type="GO" id="GO:0003723">
    <property type="term" value="F:RNA binding"/>
    <property type="evidence" value="ECO:0007669"/>
    <property type="project" value="UniProtKB-KW"/>
</dbReference>
<dbReference type="Gene3D" id="3.30.70.1880">
    <property type="entry name" value="Protein of unknown function DUF881"/>
    <property type="match status" value="1"/>
</dbReference>
<comment type="caution">
    <text evidence="4">The sequence shown here is derived from an EMBL/GenBank/DDBJ whole genome shotgun (WGS) entry which is preliminary data.</text>
</comment>
<comment type="similarity">
    <text evidence="1">Belongs to the UPF0749 family.</text>
</comment>